<keyword evidence="1" id="KW-0732">Signal</keyword>
<evidence type="ECO:0000313" key="2">
    <source>
        <dbReference type="EMBL" id="WPH02507.1"/>
    </source>
</evidence>
<dbReference type="AlphaFoldDB" id="A0AAQ3MCI5"/>
<feature type="chain" id="PRO_5042815077" description="NHL repeat-containing protein" evidence="1">
    <location>
        <begin position="19"/>
        <end position="373"/>
    </location>
</feature>
<sequence>MHFNDLLLSLTLLPAVFAAPVIESRDDSRFTLYDLPTVLTGPCDLEVDPNGMYLWGQGITDNIFFRLDPSTGHVDEYPIPFTTPLSAQPIQLPGVLKSITDRTALSCAIRKGADGNLYAGNGLRNQLVRINPITKKIDIFEPTPLNPLGNLLNFNDLYTAKDGIWVTATTGNTFSFFSFATETFESHTVPTPLALPLGLKVASNGVVYVAELLGNQILTYDPKTNITTEYPLPELAQFPAVIRAERNGYIYFSLFVGNGIGRISMTTGTIDLYHTDQIGLLGSEDTIDKYGGVWLSSFTSDVISRLDTNTNSFSYVALPETFAQVGLPGVLGDIPPYVDIAVNYGPGDNIWFTGLTFNQVGSYNISGLYSSNT</sequence>
<feature type="signal peptide" evidence="1">
    <location>
        <begin position="1"/>
        <end position="18"/>
    </location>
</feature>
<dbReference type="PANTHER" id="PTHR40274:SF3">
    <property type="entry name" value="VIRGINIAMYCIN B LYASE"/>
    <property type="match status" value="1"/>
</dbReference>
<organism evidence="2 3">
    <name type="scientific">Acrodontium crateriforme</name>
    <dbReference type="NCBI Taxonomy" id="150365"/>
    <lineage>
        <taxon>Eukaryota</taxon>
        <taxon>Fungi</taxon>
        <taxon>Dikarya</taxon>
        <taxon>Ascomycota</taxon>
        <taxon>Pezizomycotina</taxon>
        <taxon>Dothideomycetes</taxon>
        <taxon>Dothideomycetidae</taxon>
        <taxon>Mycosphaerellales</taxon>
        <taxon>Teratosphaeriaceae</taxon>
        <taxon>Acrodontium</taxon>
    </lineage>
</organism>
<dbReference type="Proteomes" id="UP001303373">
    <property type="component" value="Chromosome 8"/>
</dbReference>
<name>A0AAQ3MCI5_9PEZI</name>
<dbReference type="Pfam" id="PF24684">
    <property type="entry name" value="Vgb_lyase"/>
    <property type="match status" value="1"/>
</dbReference>
<dbReference type="InterPro" id="IPR015943">
    <property type="entry name" value="WD40/YVTN_repeat-like_dom_sf"/>
</dbReference>
<keyword evidence="3" id="KW-1185">Reference proteome</keyword>
<dbReference type="InterPro" id="IPR051344">
    <property type="entry name" value="Vgb"/>
</dbReference>
<accession>A0AAQ3MCI5</accession>
<dbReference type="EMBL" id="CP138587">
    <property type="protein sequence ID" value="WPH02507.1"/>
    <property type="molecule type" value="Genomic_DNA"/>
</dbReference>
<protein>
    <recommendedName>
        <fullName evidence="4">NHL repeat-containing protein</fullName>
    </recommendedName>
</protein>
<reference evidence="2 3" key="1">
    <citation type="submission" date="2023-11" db="EMBL/GenBank/DDBJ databases">
        <title>An acidophilic fungus is an integral part of prey digestion in a carnivorous sundew plant.</title>
        <authorList>
            <person name="Tsai I.J."/>
        </authorList>
    </citation>
    <scope>NUCLEOTIDE SEQUENCE [LARGE SCALE GENOMIC DNA]</scope>
    <source>
        <strain evidence="2">169a</strain>
    </source>
</reference>
<gene>
    <name evidence="2" type="ORF">R9X50_00537200</name>
</gene>
<dbReference type="SUPFAM" id="SSF63829">
    <property type="entry name" value="Calcium-dependent phosphotriesterase"/>
    <property type="match status" value="1"/>
</dbReference>
<dbReference type="Gene3D" id="2.130.10.10">
    <property type="entry name" value="YVTN repeat-like/Quinoprotein amine dehydrogenase"/>
    <property type="match status" value="2"/>
</dbReference>
<evidence type="ECO:0000313" key="3">
    <source>
        <dbReference type="Proteomes" id="UP001303373"/>
    </source>
</evidence>
<dbReference type="PANTHER" id="PTHR40274">
    <property type="entry name" value="VIRGINIAMYCIN B LYASE"/>
    <property type="match status" value="1"/>
</dbReference>
<evidence type="ECO:0008006" key="4">
    <source>
        <dbReference type="Google" id="ProtNLM"/>
    </source>
</evidence>
<proteinExistence type="predicted"/>
<evidence type="ECO:0000256" key="1">
    <source>
        <dbReference type="SAM" id="SignalP"/>
    </source>
</evidence>